<dbReference type="Pfam" id="PF03746">
    <property type="entry name" value="LamB_YcsF"/>
    <property type="match status" value="1"/>
</dbReference>
<proteinExistence type="predicted"/>
<dbReference type="RefSeq" id="WP_102315950.1">
    <property type="nucleotide sequence ID" value="NZ_MCYQ01000002.1"/>
</dbReference>
<dbReference type="CDD" id="cd11665">
    <property type="entry name" value="LamB_like"/>
    <property type="match status" value="1"/>
</dbReference>
<evidence type="ECO:0000313" key="1">
    <source>
        <dbReference type="EMBL" id="PMN94427.1"/>
    </source>
</evidence>
<dbReference type="Proteomes" id="UP000235387">
    <property type="component" value="Unassembled WGS sequence"/>
</dbReference>
<accession>A0A2N7LFW9</accession>
<gene>
    <name evidence="1" type="ORF">BCT23_09620</name>
</gene>
<dbReference type="NCBIfam" id="NF003814">
    <property type="entry name" value="PRK05406.1-3"/>
    <property type="match status" value="1"/>
</dbReference>
<evidence type="ECO:0000313" key="2">
    <source>
        <dbReference type="Proteomes" id="UP000235387"/>
    </source>
</evidence>
<dbReference type="SUPFAM" id="SSF88713">
    <property type="entry name" value="Glycoside hydrolase/deacetylase"/>
    <property type="match status" value="1"/>
</dbReference>
<dbReference type="AlphaFoldDB" id="A0A2N7LFW9"/>
<organism evidence="1 2">
    <name type="scientific">Enterovibrio norvegicus</name>
    <dbReference type="NCBI Taxonomy" id="188144"/>
    <lineage>
        <taxon>Bacteria</taxon>
        <taxon>Pseudomonadati</taxon>
        <taxon>Pseudomonadota</taxon>
        <taxon>Gammaproteobacteria</taxon>
        <taxon>Vibrionales</taxon>
        <taxon>Vibrionaceae</taxon>
        <taxon>Enterovibrio</taxon>
    </lineage>
</organism>
<dbReference type="InterPro" id="IPR005501">
    <property type="entry name" value="LamB/YcsF/PxpA-like"/>
</dbReference>
<name>A0A2N7LFW9_9GAMM</name>
<dbReference type="PANTHER" id="PTHR30292:SF0">
    <property type="entry name" value="5-OXOPROLINASE SUBUNIT A"/>
    <property type="match status" value="1"/>
</dbReference>
<dbReference type="NCBIfam" id="NF003816">
    <property type="entry name" value="PRK05406.1-5"/>
    <property type="match status" value="1"/>
</dbReference>
<dbReference type="InterPro" id="IPR011330">
    <property type="entry name" value="Glyco_hydro/deAcase_b/a-brl"/>
</dbReference>
<dbReference type="Gene3D" id="3.20.20.370">
    <property type="entry name" value="Glycoside hydrolase/deacetylase"/>
    <property type="match status" value="1"/>
</dbReference>
<dbReference type="PANTHER" id="PTHR30292">
    <property type="entry name" value="UNCHARACTERIZED PROTEIN YBGL-RELATED"/>
    <property type="match status" value="1"/>
</dbReference>
<dbReference type="GO" id="GO:0005975">
    <property type="term" value="P:carbohydrate metabolic process"/>
    <property type="evidence" value="ECO:0007669"/>
    <property type="project" value="InterPro"/>
</dbReference>
<protein>
    <submittedName>
        <fullName evidence="1">Lactam utilization protein LamB</fullName>
    </submittedName>
</protein>
<comment type="caution">
    <text evidence="1">The sequence shown here is derived from an EMBL/GenBank/DDBJ whole genome shotgun (WGS) entry which is preliminary data.</text>
</comment>
<reference evidence="2" key="1">
    <citation type="submission" date="2016-07" db="EMBL/GenBank/DDBJ databases">
        <title>Nontailed viruses are major unrecognized killers of bacteria in the ocean.</title>
        <authorList>
            <person name="Kauffman K."/>
            <person name="Hussain F."/>
            <person name="Yang J."/>
            <person name="Arevalo P."/>
            <person name="Brown J."/>
            <person name="Cutler M."/>
            <person name="Kelly L."/>
            <person name="Polz M.F."/>
        </authorList>
    </citation>
    <scope>NUCLEOTIDE SEQUENCE [LARGE SCALE GENOMIC DNA]</scope>
    <source>
        <strain evidence="2">10N.261.45.A10</strain>
    </source>
</reference>
<sequence length="247" mass="27153">MININSDMGESFGIWKLGDDEALMPYITEANIACGFHASDPNHMRMTVALAKKYNIRVGAHFSLPDLQGFGRREMKMEREELFNVIVYQVGALKSFLDMAGVPLNHLKPHGALYGMAARQSDIANAIADVALHYQVPVFGLAGTCHEQVYTERGVTFVPEFYADLDYDENGGLIITRNHPHTDPDDAAEKCLRAVDDGKVKTVNGNWVSATVNTICVHSDTPNAVEVARSVREKLGDRVASPSPAYT</sequence>
<dbReference type="EMBL" id="MDAL01000007">
    <property type="protein sequence ID" value="PMN94427.1"/>
    <property type="molecule type" value="Genomic_DNA"/>
</dbReference>